<evidence type="ECO:0000313" key="2">
    <source>
        <dbReference type="EMBL" id="KAA3680854.1"/>
    </source>
</evidence>
<gene>
    <name evidence="2" type="ORF">DEA37_0009548</name>
</gene>
<organism evidence="2 3">
    <name type="scientific">Paragonimus westermani</name>
    <dbReference type="NCBI Taxonomy" id="34504"/>
    <lineage>
        <taxon>Eukaryota</taxon>
        <taxon>Metazoa</taxon>
        <taxon>Spiralia</taxon>
        <taxon>Lophotrochozoa</taxon>
        <taxon>Platyhelminthes</taxon>
        <taxon>Trematoda</taxon>
        <taxon>Digenea</taxon>
        <taxon>Plagiorchiida</taxon>
        <taxon>Troglotremata</taxon>
        <taxon>Troglotrematidae</taxon>
        <taxon>Paragonimus</taxon>
    </lineage>
</organism>
<name>A0A5J4NZ96_9TREM</name>
<evidence type="ECO:0000313" key="3">
    <source>
        <dbReference type="Proteomes" id="UP000324629"/>
    </source>
</evidence>
<dbReference type="EMBL" id="QNGE01000337">
    <property type="protein sequence ID" value="KAA3680854.1"/>
    <property type="molecule type" value="Genomic_DNA"/>
</dbReference>
<evidence type="ECO:0000256" key="1">
    <source>
        <dbReference type="SAM" id="SignalP"/>
    </source>
</evidence>
<sequence length="85" mass="9514">MTGEAQVLCLLLMLSIGWIQTVTLPGASNITKGNYSQEDDYALNYTIFGDAMYNNDTWQTITAEVMAVSNELENRTVLIEKLPEH</sequence>
<proteinExistence type="predicted"/>
<accession>A0A5J4NZ96</accession>
<keyword evidence="3" id="KW-1185">Reference proteome</keyword>
<reference evidence="2 3" key="1">
    <citation type="journal article" date="2019" name="Gigascience">
        <title>Whole-genome sequence of the oriental lung fluke Paragonimus westermani.</title>
        <authorList>
            <person name="Oey H."/>
            <person name="Zakrzewski M."/>
            <person name="Narain K."/>
            <person name="Devi K.R."/>
            <person name="Agatsuma T."/>
            <person name="Nawaratna S."/>
            <person name="Gobert G.N."/>
            <person name="Jones M.K."/>
            <person name="Ragan M.A."/>
            <person name="McManus D.P."/>
            <person name="Krause L."/>
        </authorList>
    </citation>
    <scope>NUCLEOTIDE SEQUENCE [LARGE SCALE GENOMIC DNA]</scope>
    <source>
        <strain evidence="2 3">IND2009</strain>
    </source>
</reference>
<feature type="chain" id="PRO_5023869090" evidence="1">
    <location>
        <begin position="20"/>
        <end position="85"/>
    </location>
</feature>
<dbReference type="Proteomes" id="UP000324629">
    <property type="component" value="Unassembled WGS sequence"/>
</dbReference>
<comment type="caution">
    <text evidence="2">The sequence shown here is derived from an EMBL/GenBank/DDBJ whole genome shotgun (WGS) entry which is preliminary data.</text>
</comment>
<keyword evidence="1" id="KW-0732">Signal</keyword>
<protein>
    <submittedName>
        <fullName evidence="2">Uncharacterized protein</fullName>
    </submittedName>
</protein>
<dbReference type="AlphaFoldDB" id="A0A5J4NZ96"/>
<feature type="signal peptide" evidence="1">
    <location>
        <begin position="1"/>
        <end position="19"/>
    </location>
</feature>